<reference evidence="11 12" key="1">
    <citation type="journal article" date="2023" name="Hortic Res">
        <title>The complete reference genome for grapevine (Vitis vinifera L.) genetics and breeding.</title>
        <authorList>
            <person name="Shi X."/>
            <person name="Cao S."/>
            <person name="Wang X."/>
            <person name="Huang S."/>
            <person name="Wang Y."/>
            <person name="Liu Z."/>
            <person name="Liu W."/>
            <person name="Leng X."/>
            <person name="Peng Y."/>
            <person name="Wang N."/>
            <person name="Wang Y."/>
            <person name="Ma Z."/>
            <person name="Xu X."/>
            <person name="Zhang F."/>
            <person name="Xue H."/>
            <person name="Zhong H."/>
            <person name="Wang Y."/>
            <person name="Zhang K."/>
            <person name="Velt A."/>
            <person name="Avia K."/>
            <person name="Holtgrawe D."/>
            <person name="Grimplet J."/>
            <person name="Matus J.T."/>
            <person name="Ware D."/>
            <person name="Wu X."/>
            <person name="Wang H."/>
            <person name="Liu C."/>
            <person name="Fang Y."/>
            <person name="Rustenholz C."/>
            <person name="Cheng Z."/>
            <person name="Xiao H."/>
            <person name="Zhou Y."/>
        </authorList>
    </citation>
    <scope>NUCLEOTIDE SEQUENCE [LARGE SCALE GENOMIC DNA]</scope>
    <source>
        <strain evidence="12">cv. Pinot noir / PN40024</strain>
        <tissue evidence="11">Leaf</tissue>
    </source>
</reference>
<keyword evidence="4" id="KW-0378">Hydrolase</keyword>
<proteinExistence type="inferred from homology"/>
<comment type="similarity">
    <text evidence="2 7">Belongs to the peptidase M14 family.</text>
</comment>
<protein>
    <recommendedName>
        <fullName evidence="10">Peptidase M14 domain-containing protein</fullName>
    </recommendedName>
</protein>
<accession>A0ABY9DWN1</accession>
<feature type="signal peptide" evidence="9">
    <location>
        <begin position="1"/>
        <end position="26"/>
    </location>
</feature>
<dbReference type="Gene3D" id="2.60.40.1120">
    <property type="entry name" value="Carboxypeptidase-like, regulatory domain"/>
    <property type="match status" value="1"/>
</dbReference>
<keyword evidence="8" id="KW-0472">Membrane</keyword>
<keyword evidence="8" id="KW-0812">Transmembrane</keyword>
<feature type="chain" id="PRO_5046212357" description="Peptidase M14 domain-containing protein" evidence="9">
    <location>
        <begin position="27"/>
        <end position="493"/>
    </location>
</feature>
<feature type="active site" description="Proton donor/acceptor" evidence="7">
    <location>
        <position position="309"/>
    </location>
</feature>
<comment type="cofactor">
    <cofactor evidence="1">
        <name>Zn(2+)</name>
        <dbReference type="ChEBI" id="CHEBI:29105"/>
    </cofactor>
</comment>
<dbReference type="InterPro" id="IPR057246">
    <property type="entry name" value="CARBOXYPEPT_ZN_1"/>
</dbReference>
<dbReference type="InterPro" id="IPR000834">
    <property type="entry name" value="Peptidase_M14"/>
</dbReference>
<dbReference type="PRINTS" id="PR00765">
    <property type="entry name" value="CRBOXYPTASEA"/>
</dbReference>
<keyword evidence="8" id="KW-1133">Transmembrane helix</keyword>
<dbReference type="PANTHER" id="PTHR11532:SF57">
    <property type="entry name" value="CARBOXYPEPTIDASE D, B"/>
    <property type="match status" value="1"/>
</dbReference>
<keyword evidence="6" id="KW-0325">Glycoprotein</keyword>
<gene>
    <name evidence="11" type="ORF">VitviT2T_028437</name>
</gene>
<sequence length="493" mass="55638">MNLSLPYATSILFSFLIFSIFIPAFARGGQRSPKFSGVMDDSYVGNGRRLSEVNHSKASVDVSRGYMTNSDLEKAVKEFGRRCSNISRIYSIGKSVKGVPLWVMEISDKPGEEEAEPAFKFIGNVHGDEPVGRELLLLLANWLCDNHMKDPLATLIIENVHLHILPSMNPDGFSLRRRGNANNIDLNRDFPDQFFPLNDDVDGRQPETKAIMRWLKEIHFTASASLHGGALVANYPWDGTQDGRKDYYACPDDETFQFMASVYSRSHHNMSLSKEFEGGITNGAFWYPIYGGMQDWNYIHGGCFELTLEISDNKWPNTIELPTIWEYNKMSMLNLVASLVKTGVHGRIFSSDRGRPLPGYITIKGINYTVKAGRTFADYHRPLASGEKYEVVATMPGYKSKTTSIKLEEVTTVDFLLDPEVLPRGNLLRSLCDCNCERKGSLELVEFVGVSHLEVSLILIVILVFLCFLLRRKLIYNLVRQRHLTGPKRSVVV</sequence>
<dbReference type="SMART" id="SM00631">
    <property type="entry name" value="Zn_pept"/>
    <property type="match status" value="1"/>
</dbReference>
<evidence type="ECO:0000256" key="9">
    <source>
        <dbReference type="SAM" id="SignalP"/>
    </source>
</evidence>
<feature type="domain" description="Peptidase M14" evidence="10">
    <location>
        <begin position="65"/>
        <end position="339"/>
    </location>
</feature>
<evidence type="ECO:0000256" key="4">
    <source>
        <dbReference type="ARBA" id="ARBA00022801"/>
    </source>
</evidence>
<dbReference type="SUPFAM" id="SSF53187">
    <property type="entry name" value="Zn-dependent exopeptidases"/>
    <property type="match status" value="1"/>
</dbReference>
<dbReference type="SUPFAM" id="SSF49464">
    <property type="entry name" value="Carboxypeptidase regulatory domain-like"/>
    <property type="match status" value="1"/>
</dbReference>
<dbReference type="InterPro" id="IPR008969">
    <property type="entry name" value="CarboxyPept-like_regulatory"/>
</dbReference>
<organism evidence="11 12">
    <name type="scientific">Vitis vinifera</name>
    <name type="common">Grape</name>
    <dbReference type="NCBI Taxonomy" id="29760"/>
    <lineage>
        <taxon>Eukaryota</taxon>
        <taxon>Viridiplantae</taxon>
        <taxon>Streptophyta</taxon>
        <taxon>Embryophyta</taxon>
        <taxon>Tracheophyta</taxon>
        <taxon>Spermatophyta</taxon>
        <taxon>Magnoliopsida</taxon>
        <taxon>eudicotyledons</taxon>
        <taxon>Gunneridae</taxon>
        <taxon>Pentapetalae</taxon>
        <taxon>rosids</taxon>
        <taxon>Vitales</taxon>
        <taxon>Vitaceae</taxon>
        <taxon>Viteae</taxon>
        <taxon>Vitis</taxon>
    </lineage>
</organism>
<dbReference type="PROSITE" id="PS52035">
    <property type="entry name" value="PEPTIDASE_M14"/>
    <property type="match status" value="1"/>
</dbReference>
<dbReference type="InterPro" id="IPR057247">
    <property type="entry name" value="CARBOXYPEPT_ZN_2"/>
</dbReference>
<evidence type="ECO:0000256" key="5">
    <source>
        <dbReference type="ARBA" id="ARBA00022833"/>
    </source>
</evidence>
<evidence type="ECO:0000259" key="10">
    <source>
        <dbReference type="PROSITE" id="PS52035"/>
    </source>
</evidence>
<keyword evidence="3" id="KW-0479">Metal-binding</keyword>
<dbReference type="PANTHER" id="PTHR11532">
    <property type="entry name" value="PROTEASE M14 CARBOXYPEPTIDASE"/>
    <property type="match status" value="1"/>
</dbReference>
<dbReference type="EMBL" id="CP126665">
    <property type="protein sequence ID" value="WKA10889.1"/>
    <property type="molecule type" value="Genomic_DNA"/>
</dbReference>
<keyword evidence="9" id="KW-0732">Signal</keyword>
<evidence type="ECO:0000313" key="11">
    <source>
        <dbReference type="EMBL" id="WKA10889.1"/>
    </source>
</evidence>
<dbReference type="Gene3D" id="3.40.630.10">
    <property type="entry name" value="Zn peptidases"/>
    <property type="match status" value="1"/>
</dbReference>
<evidence type="ECO:0000256" key="8">
    <source>
        <dbReference type="SAM" id="Phobius"/>
    </source>
</evidence>
<dbReference type="PROSITE" id="PS00132">
    <property type="entry name" value="CARBOXYPEPT_ZN_1"/>
    <property type="match status" value="1"/>
</dbReference>
<feature type="transmembrane region" description="Helical" evidence="8">
    <location>
        <begin position="447"/>
        <end position="470"/>
    </location>
</feature>
<keyword evidence="5" id="KW-0862">Zinc</keyword>
<evidence type="ECO:0000256" key="3">
    <source>
        <dbReference type="ARBA" id="ARBA00022723"/>
    </source>
</evidence>
<name>A0ABY9DWN1_VITVI</name>
<dbReference type="CDD" id="cd18172">
    <property type="entry name" value="M14_CP_plant"/>
    <property type="match status" value="1"/>
</dbReference>
<keyword evidence="12" id="KW-1185">Reference proteome</keyword>
<evidence type="ECO:0000313" key="12">
    <source>
        <dbReference type="Proteomes" id="UP001227230"/>
    </source>
</evidence>
<dbReference type="Proteomes" id="UP001227230">
    <property type="component" value="Chromosome 18"/>
</dbReference>
<evidence type="ECO:0000256" key="2">
    <source>
        <dbReference type="ARBA" id="ARBA00005988"/>
    </source>
</evidence>
<dbReference type="Pfam" id="PF00246">
    <property type="entry name" value="Peptidase_M14"/>
    <property type="match status" value="1"/>
</dbReference>
<evidence type="ECO:0000256" key="6">
    <source>
        <dbReference type="ARBA" id="ARBA00023180"/>
    </source>
</evidence>
<evidence type="ECO:0000256" key="7">
    <source>
        <dbReference type="PROSITE-ProRule" id="PRU01379"/>
    </source>
</evidence>
<dbReference type="InterPro" id="IPR050753">
    <property type="entry name" value="Peptidase_M14_domain"/>
</dbReference>
<dbReference type="PROSITE" id="PS00133">
    <property type="entry name" value="CARBOXYPEPT_ZN_2"/>
    <property type="match status" value="1"/>
</dbReference>
<evidence type="ECO:0000256" key="1">
    <source>
        <dbReference type="ARBA" id="ARBA00001947"/>
    </source>
</evidence>